<dbReference type="PANTHER" id="PTHR43867:SF5">
    <property type="entry name" value="GLUCANS BIOSYNTHESIS GLUCOSYLTRANSFERASE H"/>
    <property type="match status" value="1"/>
</dbReference>
<name>A0A9P3FIU2_9PEZI</name>
<comment type="similarity">
    <text evidence="3">Belongs to the glycosyltransferase 2 family. OpgH subfamily.</text>
</comment>
<evidence type="ECO:0000256" key="9">
    <source>
        <dbReference type="ARBA" id="ARBA00022692"/>
    </source>
</evidence>
<dbReference type="GO" id="GO:0016758">
    <property type="term" value="F:hexosyltransferase activity"/>
    <property type="evidence" value="ECO:0007669"/>
    <property type="project" value="TreeGrafter"/>
</dbReference>
<keyword evidence="7" id="KW-0328">Glycosyltransferase</keyword>
<comment type="caution">
    <text evidence="14">The sequence shown here is derived from an EMBL/GenBank/DDBJ whole genome shotgun (WGS) entry which is preliminary data.</text>
</comment>
<feature type="transmembrane region" description="Helical" evidence="12">
    <location>
        <begin position="48"/>
        <end position="69"/>
    </location>
</feature>
<dbReference type="InterPro" id="IPR001173">
    <property type="entry name" value="Glyco_trans_2-like"/>
</dbReference>
<dbReference type="InterPro" id="IPR050321">
    <property type="entry name" value="Glycosyltr_2/OpgH_subfam"/>
</dbReference>
<evidence type="ECO:0000256" key="8">
    <source>
        <dbReference type="ARBA" id="ARBA00022679"/>
    </source>
</evidence>
<evidence type="ECO:0000256" key="12">
    <source>
        <dbReference type="SAM" id="Phobius"/>
    </source>
</evidence>
<evidence type="ECO:0000256" key="11">
    <source>
        <dbReference type="ARBA" id="ARBA00023136"/>
    </source>
</evidence>
<evidence type="ECO:0000313" key="15">
    <source>
        <dbReference type="Proteomes" id="UP000825890"/>
    </source>
</evidence>
<feature type="transmembrane region" description="Helical" evidence="12">
    <location>
        <begin position="20"/>
        <end position="41"/>
    </location>
</feature>
<evidence type="ECO:0000256" key="4">
    <source>
        <dbReference type="ARBA" id="ARBA00020585"/>
    </source>
</evidence>
<proteinExistence type="inferred from homology"/>
<dbReference type="OrthoDB" id="3717264at2759"/>
<keyword evidence="9 12" id="KW-0812">Transmembrane</keyword>
<dbReference type="Gene3D" id="3.90.550.10">
    <property type="entry name" value="Spore Coat Polysaccharide Biosynthesis Protein SpsA, Chain A"/>
    <property type="match status" value="1"/>
</dbReference>
<dbReference type="Pfam" id="PF13632">
    <property type="entry name" value="Glyco_trans_2_3"/>
    <property type="match status" value="1"/>
</dbReference>
<evidence type="ECO:0000256" key="2">
    <source>
        <dbReference type="ARBA" id="ARBA00005001"/>
    </source>
</evidence>
<dbReference type="RefSeq" id="XP_044660239.1">
    <property type="nucleotide sequence ID" value="XM_044804304.1"/>
</dbReference>
<gene>
    <name evidence="14" type="ORF">CKM354_000890500</name>
</gene>
<evidence type="ECO:0000256" key="6">
    <source>
        <dbReference type="ARBA" id="ARBA00022519"/>
    </source>
</evidence>
<organism evidence="14 15">
    <name type="scientific">Cercospora kikuchii</name>
    <dbReference type="NCBI Taxonomy" id="84275"/>
    <lineage>
        <taxon>Eukaryota</taxon>
        <taxon>Fungi</taxon>
        <taxon>Dikarya</taxon>
        <taxon>Ascomycota</taxon>
        <taxon>Pezizomycotina</taxon>
        <taxon>Dothideomycetes</taxon>
        <taxon>Dothideomycetidae</taxon>
        <taxon>Mycosphaerellales</taxon>
        <taxon>Mycosphaerellaceae</taxon>
        <taxon>Cercospora</taxon>
    </lineage>
</organism>
<sequence length="599" mass="67609">MGLASNPGHARGMPIWQRRALVLALNITTTPFLLWQFYLFYEPDGISALEFLILACTFFCVPWSVLNFWNAIITLCLLGFGNPEESVYPYFKGKGELPDISSKTALVFFLRNEDPGPLFDRILAMHKSLRDTKQVQHFRFVLLSDTSQEDVAKMEEQRFAQLRDEIAKGMSRPPFYRRRRENVAWKAGNLRDYLDHHSGGDDFFIPLDQDSAMAGELLVRMVSSMEKHSRIGIMQTLCYGMPAASAFTRLYQFGIRQSMQTYNLGNSWWTDDCGLYWGHNAIIRTDAFRKHCVLPKLPGKPPLGGYILSHDLVEAMFMRSAGYEVRIVPCETQSYETHPPTLIDYLRRELRWCQGTMQYWFLLTRPGLHPLSRFHACQTLATYLTQAVQATMAFATIVNVLSGGASSSAEALARFYALQLTITVIGDGCKIAGHVNVALTSLPRYGGLMNWTLSVLVEALLLFPLAAITAVSVFHFFVKLMLTGKTISWDGQNRDRLGLSWRSALEALWPHTVIGLSCIAAMVGIEHDDSTLRWGWLWAISLSMAAPYAVLTASPRFGRLITHFRLFADPEELMLPAILSTLIPKEIKPVKVEKASIVK</sequence>
<reference evidence="14 15" key="1">
    <citation type="submission" date="2021-01" db="EMBL/GenBank/DDBJ databases">
        <title>Cercospora kikuchii MAFF 305040 whole genome shotgun sequence.</title>
        <authorList>
            <person name="Kashiwa T."/>
            <person name="Suzuki T."/>
        </authorList>
    </citation>
    <scope>NUCLEOTIDE SEQUENCE [LARGE SCALE GENOMIC DNA]</scope>
    <source>
        <strain evidence="14 15">MAFF 305040</strain>
    </source>
</reference>
<keyword evidence="5" id="KW-1003">Cell membrane</keyword>
<comment type="pathway">
    <text evidence="2">Glycan metabolism; osmoregulated periplasmic glucan (OPG) biosynthesis.</text>
</comment>
<dbReference type="NCBIfam" id="NF003962">
    <property type="entry name" value="PRK05454.2-5"/>
    <property type="match status" value="1"/>
</dbReference>
<evidence type="ECO:0000256" key="10">
    <source>
        <dbReference type="ARBA" id="ARBA00022989"/>
    </source>
</evidence>
<keyword evidence="10 12" id="KW-1133">Transmembrane helix</keyword>
<feature type="transmembrane region" description="Helical" evidence="12">
    <location>
        <begin position="459"/>
        <end position="482"/>
    </location>
</feature>
<protein>
    <recommendedName>
        <fullName evidence="4">Glucans biosynthesis glucosyltransferase H</fullName>
    </recommendedName>
</protein>
<evidence type="ECO:0000256" key="3">
    <source>
        <dbReference type="ARBA" id="ARBA00009337"/>
    </source>
</evidence>
<evidence type="ECO:0000256" key="1">
    <source>
        <dbReference type="ARBA" id="ARBA00004429"/>
    </source>
</evidence>
<accession>A0A9P3FIU2</accession>
<keyword evidence="6" id="KW-0997">Cell inner membrane</keyword>
<keyword evidence="11 12" id="KW-0472">Membrane</keyword>
<feature type="transmembrane region" description="Helical" evidence="12">
    <location>
        <begin position="531"/>
        <end position="551"/>
    </location>
</feature>
<dbReference type="InterPro" id="IPR029044">
    <property type="entry name" value="Nucleotide-diphossugar_trans"/>
</dbReference>
<comment type="subcellular location">
    <subcellularLocation>
        <location evidence="1">Cell inner membrane</location>
        <topology evidence="1">Multi-pass membrane protein</topology>
    </subcellularLocation>
</comment>
<evidence type="ECO:0000313" key="14">
    <source>
        <dbReference type="EMBL" id="GIZ45752.1"/>
    </source>
</evidence>
<evidence type="ECO:0000259" key="13">
    <source>
        <dbReference type="Pfam" id="PF13632"/>
    </source>
</evidence>
<keyword evidence="15" id="KW-1185">Reference proteome</keyword>
<dbReference type="GeneID" id="68294480"/>
<dbReference type="GO" id="GO:0005886">
    <property type="term" value="C:plasma membrane"/>
    <property type="evidence" value="ECO:0007669"/>
    <property type="project" value="UniProtKB-SubCell"/>
</dbReference>
<dbReference type="PANTHER" id="PTHR43867">
    <property type="entry name" value="CELLULOSE SYNTHASE CATALYTIC SUBUNIT A [UDP-FORMING]"/>
    <property type="match status" value="1"/>
</dbReference>
<dbReference type="EMBL" id="BOLY01000005">
    <property type="protein sequence ID" value="GIZ45752.1"/>
    <property type="molecule type" value="Genomic_DNA"/>
</dbReference>
<evidence type="ECO:0000256" key="5">
    <source>
        <dbReference type="ARBA" id="ARBA00022475"/>
    </source>
</evidence>
<dbReference type="AlphaFoldDB" id="A0A9P3FIU2"/>
<feature type="domain" description="Glycosyltransferase 2-like" evidence="13">
    <location>
        <begin position="206"/>
        <end position="402"/>
    </location>
</feature>
<keyword evidence="8" id="KW-0808">Transferase</keyword>
<evidence type="ECO:0000256" key="7">
    <source>
        <dbReference type="ARBA" id="ARBA00022676"/>
    </source>
</evidence>
<dbReference type="Proteomes" id="UP000825890">
    <property type="component" value="Unassembled WGS sequence"/>
</dbReference>
<feature type="transmembrane region" description="Helical" evidence="12">
    <location>
        <begin position="503"/>
        <end position="525"/>
    </location>
</feature>
<dbReference type="SUPFAM" id="SSF53448">
    <property type="entry name" value="Nucleotide-diphospho-sugar transferases"/>
    <property type="match status" value="1"/>
</dbReference>